<evidence type="ECO:0000256" key="1">
    <source>
        <dbReference type="ARBA" id="ARBA00023015"/>
    </source>
</evidence>
<dbReference type="PANTHER" id="PTHR33164:SF64">
    <property type="entry name" value="TRANSCRIPTIONAL REGULATOR SLYA"/>
    <property type="match status" value="1"/>
</dbReference>
<dbReference type="SUPFAM" id="SSF46785">
    <property type="entry name" value="Winged helix' DNA-binding domain"/>
    <property type="match status" value="1"/>
</dbReference>
<dbReference type="SMART" id="SM00347">
    <property type="entry name" value="HTH_MARR"/>
    <property type="match status" value="1"/>
</dbReference>
<keyword evidence="6" id="KW-1185">Reference proteome</keyword>
<evidence type="ECO:0000259" key="4">
    <source>
        <dbReference type="PROSITE" id="PS50995"/>
    </source>
</evidence>
<organism evidence="5 6">
    <name type="scientific">Phytoactinopolyspora halophila</name>
    <dbReference type="NCBI Taxonomy" id="1981511"/>
    <lineage>
        <taxon>Bacteria</taxon>
        <taxon>Bacillati</taxon>
        <taxon>Actinomycetota</taxon>
        <taxon>Actinomycetes</taxon>
        <taxon>Jiangellales</taxon>
        <taxon>Jiangellaceae</taxon>
        <taxon>Phytoactinopolyspora</taxon>
    </lineage>
</organism>
<dbReference type="Gene3D" id="1.10.10.10">
    <property type="entry name" value="Winged helix-like DNA-binding domain superfamily/Winged helix DNA-binding domain"/>
    <property type="match status" value="1"/>
</dbReference>
<dbReference type="GO" id="GO:0003677">
    <property type="term" value="F:DNA binding"/>
    <property type="evidence" value="ECO:0007669"/>
    <property type="project" value="UniProtKB-KW"/>
</dbReference>
<dbReference type="PANTHER" id="PTHR33164">
    <property type="entry name" value="TRANSCRIPTIONAL REGULATOR, MARR FAMILY"/>
    <property type="match status" value="1"/>
</dbReference>
<dbReference type="InterPro" id="IPR036390">
    <property type="entry name" value="WH_DNA-bd_sf"/>
</dbReference>
<dbReference type="Pfam" id="PF12802">
    <property type="entry name" value="MarR_2"/>
    <property type="match status" value="1"/>
</dbReference>
<accession>A0A329QN24</accession>
<dbReference type="Proteomes" id="UP000250462">
    <property type="component" value="Unassembled WGS sequence"/>
</dbReference>
<dbReference type="OrthoDB" id="8635520at2"/>
<dbReference type="InterPro" id="IPR036388">
    <property type="entry name" value="WH-like_DNA-bd_sf"/>
</dbReference>
<dbReference type="PRINTS" id="PR00598">
    <property type="entry name" value="HTHMARR"/>
</dbReference>
<proteinExistence type="predicted"/>
<evidence type="ECO:0000313" key="5">
    <source>
        <dbReference type="EMBL" id="RAW13754.1"/>
    </source>
</evidence>
<keyword evidence="1" id="KW-0805">Transcription regulation</keyword>
<dbReference type="GO" id="GO:0003700">
    <property type="term" value="F:DNA-binding transcription factor activity"/>
    <property type="evidence" value="ECO:0007669"/>
    <property type="project" value="InterPro"/>
</dbReference>
<evidence type="ECO:0000256" key="2">
    <source>
        <dbReference type="ARBA" id="ARBA00023125"/>
    </source>
</evidence>
<evidence type="ECO:0000313" key="6">
    <source>
        <dbReference type="Proteomes" id="UP000250462"/>
    </source>
</evidence>
<feature type="domain" description="HTH marR-type" evidence="4">
    <location>
        <begin position="14"/>
        <end position="146"/>
    </location>
</feature>
<gene>
    <name evidence="5" type="ORF">DPM12_12155</name>
</gene>
<evidence type="ECO:0000256" key="3">
    <source>
        <dbReference type="ARBA" id="ARBA00023163"/>
    </source>
</evidence>
<name>A0A329QN24_9ACTN</name>
<dbReference type="GO" id="GO:0006950">
    <property type="term" value="P:response to stress"/>
    <property type="evidence" value="ECO:0007669"/>
    <property type="project" value="TreeGrafter"/>
</dbReference>
<dbReference type="PROSITE" id="PS50995">
    <property type="entry name" value="HTH_MARR_2"/>
    <property type="match status" value="1"/>
</dbReference>
<keyword evidence="3" id="KW-0804">Transcription</keyword>
<protein>
    <submittedName>
        <fullName evidence="5">MarR family transcriptional regulator</fullName>
    </submittedName>
</protein>
<dbReference type="AlphaFoldDB" id="A0A329QN24"/>
<dbReference type="RefSeq" id="WP_112258597.1">
    <property type="nucleotide sequence ID" value="NZ_QMIG01000011.1"/>
</dbReference>
<dbReference type="InterPro" id="IPR000835">
    <property type="entry name" value="HTH_MarR-typ"/>
</dbReference>
<keyword evidence="2" id="KW-0238">DNA-binding</keyword>
<dbReference type="EMBL" id="QMIG01000011">
    <property type="protein sequence ID" value="RAW13754.1"/>
    <property type="molecule type" value="Genomic_DNA"/>
</dbReference>
<comment type="caution">
    <text evidence="5">The sequence shown here is derived from an EMBL/GenBank/DDBJ whole genome shotgun (WGS) entry which is preliminary data.</text>
</comment>
<dbReference type="InterPro" id="IPR039422">
    <property type="entry name" value="MarR/SlyA-like"/>
</dbReference>
<reference evidence="5 6" key="1">
    <citation type="submission" date="2018-06" db="EMBL/GenBank/DDBJ databases">
        <title>Phytoactinopolyspora halophila sp. nov., a novel halophilic actinomycete isolated from a saline soil in China.</title>
        <authorList>
            <person name="Tang S.-K."/>
        </authorList>
    </citation>
    <scope>NUCLEOTIDE SEQUENCE [LARGE SCALE GENOMIC DNA]</scope>
    <source>
        <strain evidence="5 6">YIM 96934</strain>
    </source>
</reference>
<sequence>MVTVADSDGEIGLESDLGWALGRIFRSYVKTFDAVLDDVPGGPRGYQVLAAATHGSPPSQLALAQHLGIDRTVMTYLIDDLVTAGLVERRPDTTDRRARRIVATEQGAQLLHTLERELASAEEHLLAPLGDDERGALRALLRRIAEHVQRFDPVANTCQAVDDVRHSNTVP</sequence>